<name>A0ABN8RF30_9CNID</name>
<protein>
    <submittedName>
        <fullName evidence="6">Uncharacterized protein</fullName>
    </submittedName>
</protein>
<feature type="compositionally biased region" description="Basic and acidic residues" evidence="3">
    <location>
        <begin position="863"/>
        <end position="874"/>
    </location>
</feature>
<keyword evidence="2" id="KW-0963">Cytoplasm</keyword>
<feature type="compositionally biased region" description="Basic and acidic residues" evidence="3">
    <location>
        <begin position="649"/>
        <end position="689"/>
    </location>
</feature>
<evidence type="ECO:0000256" key="2">
    <source>
        <dbReference type="ARBA" id="ARBA00022490"/>
    </source>
</evidence>
<feature type="compositionally biased region" description="Low complexity" evidence="3">
    <location>
        <begin position="1560"/>
        <end position="1581"/>
    </location>
</feature>
<comment type="subcellular location">
    <subcellularLocation>
        <location evidence="1">Cytoplasm</location>
    </subcellularLocation>
</comment>
<reference evidence="6 7" key="1">
    <citation type="submission" date="2022-05" db="EMBL/GenBank/DDBJ databases">
        <authorList>
            <consortium name="Genoscope - CEA"/>
            <person name="William W."/>
        </authorList>
    </citation>
    <scope>NUCLEOTIDE SEQUENCE [LARGE SCALE GENOMIC DNA]</scope>
</reference>
<feature type="region of interest" description="Disordered" evidence="3">
    <location>
        <begin position="1467"/>
        <end position="1637"/>
    </location>
</feature>
<dbReference type="Pfam" id="PF01494">
    <property type="entry name" value="FAD_binding_3"/>
    <property type="match status" value="1"/>
</dbReference>
<sequence length="1637" mass="185677">MENTSTSKETAEDLFFKFMDAEDCPEITHTFRRLVKLLGIKTENPREFYSLLKGKLQSWRCKSLWELLDCRANQKEYGKGKICEDTQVLVIGAGPIGLRTAIEVALLGSQVVIVEKRESFTRNNVLHLWPFLLTDFRSLGAKKFYGKFCSGSIDHISIRRLQASLLKTALIFGAKLYTGVTFEQVVEPKSLEDGWKCQVSPENHPVSSFEFDVLIGADGKKNVLPGFEQIEMRGTLAIGITANFVNHGTEEEANVQEISGIAYQFNPQFFDNLLEQKGIKLENIVYYKDETHYFVMTAGKASLLKRGALKEDFSPPSKLLAPANIDQSKLLEYVTDVVKYATEGTLKNLELKVLRNNQPDIAAFDFTSIKKAEHAARIIERKGSKLLVALVGDSLLEPFWPTGSGCARGVLSALDAAWMIRSFAQDKPPLQILSERENIYRLLSGTSAENLHKDHGKYTINPSTRYLHITHKKIREVYHLYDTDDAVNADFSIGSPQTAVNNKASRRRRISTGAKLTSSKGRKRGRANLALDHEESRIRSTSGSSVENLVSHKPLSSTRSVPLDSALTASSAPSDDEVFEKEPRQVRIGSPKTVRGRKSTVGSSGDEIKGKRKKGGRKRTMAKENLDIPKEEKRKKGFFGFGKSKPKRKVAEDSDHYSDKDVKLVKVRHKEDEKQSETRPNFVRDDSWNRNRVGSFSREQYTRRSTRDIIREMEARSKGEVIGNGMTSDRGNAGKPFDSKLREKEEEMKTENKKREEEAKLKKDEEKKKHRAEEKKRKEEEKRKKDEEKRKHEEEKKKKEENEKARKKHEDDIKRREHVNNLHNKAQTTPANKKSKKQSLLDEIAKISPSAKRAMPVLSKLSPESDKENEKMHDRSVTSAVRDAAMLLMATPLLIDGLMPKKGLDRAGSWLGRGSGRVRDVIQRYNTLTDMKSQISNMNGDLTPLKRPRDSVDGPEGRPRNLNSNSEGQDGKVSDSTDLKQTLPLQLKTEEEKNLRSSPSLERLKFQLQGYKDNTVCAEKEPSSPNEKPTVDFSSPIWQKTPIAAMVEANKENDKEPSEPLKILKEKEQETGKERPAIKSSRRSSVTLSTELLEEELTNLLNDTTAQRAWESIKYMIGIFRQIQKHPNEEKYYRIFNRRVKFRKHVWTMRNAKSFMTACGWTEVGSFVIFPLSKKIEAPLLLLNKYLCVADEKRQEERNSSGKANHPNLRKSSSSDLAEKILELKEALISSRSKTRRLSSDKNKKPNFLRRTVSVDEVNNLRRSVEESNSLRQDIEQSQDDYQKDRSRFDNESENEPTRNLLRSLSENVLFTSPQKGEEYSILLSPFTRRFSQRGVKELETACDLVMENPINVENTSQAGTHTRKSIGLSDGEEIPDVRSIRPYPAERQTVQSPREAVLEEADELSSLLGNILATMGSSTESEKESDFEKDVRNESECKKVEEISDKHRDVELESLCETLDLLIQDNSSDSSSESEDEGIKSGRRYNLRQGAGHRSAFKPAMHPSRRKPQQLGKAKSLNENSKRISTTTGRSSHEKATKANSLDVTTSSSAKRVQESTMKTKQNTSSTVSKTSSKTAPKKTSNQRGNSVKTRVQRQKQENSSRVSESVNQRQVTSNKRESSVGPRNNQLIRLKVWTR</sequence>
<evidence type="ECO:0000259" key="4">
    <source>
        <dbReference type="Pfam" id="PF01494"/>
    </source>
</evidence>
<feature type="compositionally biased region" description="Basic and acidic residues" evidence="3">
    <location>
        <begin position="700"/>
        <end position="719"/>
    </location>
</feature>
<proteinExistence type="predicted"/>
<evidence type="ECO:0000256" key="3">
    <source>
        <dbReference type="SAM" id="MobiDB-lite"/>
    </source>
</evidence>
<evidence type="ECO:0000313" key="7">
    <source>
        <dbReference type="Proteomes" id="UP001159405"/>
    </source>
</evidence>
<feature type="compositionally biased region" description="Polar residues" evidence="3">
    <location>
        <begin position="1539"/>
        <end position="1558"/>
    </location>
</feature>
<dbReference type="Proteomes" id="UP001159405">
    <property type="component" value="Unassembled WGS sequence"/>
</dbReference>
<dbReference type="Pfam" id="PF25413">
    <property type="entry name" value="Rossman_Mical"/>
    <property type="match status" value="1"/>
</dbReference>
<dbReference type="CDD" id="cd09212">
    <property type="entry name" value="PUB"/>
    <property type="match status" value="1"/>
</dbReference>
<comment type="caution">
    <text evidence="6">The sequence shown here is derived from an EMBL/GenBank/DDBJ whole genome shotgun (WGS) entry which is preliminary data.</text>
</comment>
<dbReference type="InterPro" id="IPR036339">
    <property type="entry name" value="PUB-like_dom_sf"/>
</dbReference>
<feature type="compositionally biased region" description="Polar residues" evidence="3">
    <location>
        <begin position="1599"/>
        <end position="1615"/>
    </location>
</feature>
<feature type="compositionally biased region" description="Polar residues" evidence="3">
    <location>
        <begin position="690"/>
        <end position="699"/>
    </location>
</feature>
<dbReference type="PANTHER" id="PTHR23167:SF54">
    <property type="entry name" value="[F-ACTIN]-MONOOXYGENASE MICAL"/>
    <property type="match status" value="1"/>
</dbReference>
<feature type="compositionally biased region" description="Basic and acidic residues" evidence="3">
    <location>
        <begin position="737"/>
        <end position="820"/>
    </location>
</feature>
<evidence type="ECO:0000313" key="6">
    <source>
        <dbReference type="EMBL" id="CAH3178025.1"/>
    </source>
</evidence>
<feature type="compositionally biased region" description="Polar residues" evidence="3">
    <location>
        <begin position="1518"/>
        <end position="1531"/>
    </location>
</feature>
<dbReference type="PANTHER" id="PTHR23167">
    <property type="entry name" value="CALPONIN HOMOLOGY DOMAIN-CONTAINING PROTEIN DDB_G0272472-RELATED"/>
    <property type="match status" value="1"/>
</dbReference>
<dbReference type="SUPFAM" id="SSF51905">
    <property type="entry name" value="FAD/NAD(P)-binding domain"/>
    <property type="match status" value="1"/>
</dbReference>
<feature type="compositionally biased region" description="Polar residues" evidence="3">
    <location>
        <begin position="539"/>
        <end position="560"/>
    </location>
</feature>
<feature type="region of interest" description="Disordered" evidence="3">
    <location>
        <begin position="932"/>
        <end position="1002"/>
    </location>
</feature>
<evidence type="ECO:0000259" key="5">
    <source>
        <dbReference type="Pfam" id="PF25413"/>
    </source>
</evidence>
<feature type="compositionally biased region" description="Basic and acidic residues" evidence="3">
    <location>
        <begin position="621"/>
        <end position="634"/>
    </location>
</feature>
<feature type="compositionally biased region" description="Basic residues" evidence="3">
    <location>
        <begin position="610"/>
        <end position="620"/>
    </location>
</feature>
<dbReference type="SUPFAM" id="SSF143503">
    <property type="entry name" value="PUG domain-like"/>
    <property type="match status" value="1"/>
</dbReference>
<feature type="domain" description="FAD-binding" evidence="4">
    <location>
        <begin position="85"/>
        <end position="122"/>
    </location>
</feature>
<feature type="region of interest" description="Disordered" evidence="3">
    <location>
        <begin position="495"/>
        <end position="874"/>
    </location>
</feature>
<dbReference type="Gene3D" id="1.20.58.2190">
    <property type="match status" value="1"/>
</dbReference>
<evidence type="ECO:0000256" key="1">
    <source>
        <dbReference type="ARBA" id="ARBA00004496"/>
    </source>
</evidence>
<dbReference type="InterPro" id="IPR050540">
    <property type="entry name" value="F-actin_Monoox_Mical"/>
</dbReference>
<feature type="region of interest" description="Disordered" evidence="3">
    <location>
        <begin position="1416"/>
        <end position="1437"/>
    </location>
</feature>
<dbReference type="InterPro" id="IPR002938">
    <property type="entry name" value="FAD-bd"/>
</dbReference>
<organism evidence="6 7">
    <name type="scientific">Porites lobata</name>
    <dbReference type="NCBI Taxonomy" id="104759"/>
    <lineage>
        <taxon>Eukaryota</taxon>
        <taxon>Metazoa</taxon>
        <taxon>Cnidaria</taxon>
        <taxon>Anthozoa</taxon>
        <taxon>Hexacorallia</taxon>
        <taxon>Scleractinia</taxon>
        <taxon>Fungiina</taxon>
        <taxon>Poritidae</taxon>
        <taxon>Porites</taxon>
    </lineage>
</organism>
<feature type="compositionally biased region" description="Basic and acidic residues" evidence="3">
    <location>
        <begin position="1281"/>
        <end position="1291"/>
    </location>
</feature>
<gene>
    <name evidence="6" type="ORF">PLOB_00020110</name>
</gene>
<dbReference type="InterPro" id="IPR036188">
    <property type="entry name" value="FAD/NAD-bd_sf"/>
</dbReference>
<feature type="compositionally biased region" description="Polar residues" evidence="3">
    <location>
        <begin position="821"/>
        <end position="832"/>
    </location>
</feature>
<feature type="compositionally biased region" description="Basic and acidic residues" evidence="3">
    <location>
        <begin position="947"/>
        <end position="959"/>
    </location>
</feature>
<feature type="region of interest" description="Disordered" evidence="3">
    <location>
        <begin position="1051"/>
        <end position="1083"/>
    </location>
</feature>
<feature type="region of interest" description="Disordered" evidence="3">
    <location>
        <begin position="1264"/>
        <end position="1300"/>
    </location>
</feature>
<feature type="compositionally biased region" description="Basic and acidic residues" evidence="3">
    <location>
        <begin position="969"/>
        <end position="978"/>
    </location>
</feature>
<feature type="compositionally biased region" description="Basic and acidic residues" evidence="3">
    <location>
        <begin position="1051"/>
        <end position="1077"/>
    </location>
</feature>
<feature type="domain" description="[F-actin]-monooxygenase MICAL1-3-like Rossman" evidence="5">
    <location>
        <begin position="236"/>
        <end position="365"/>
    </location>
</feature>
<dbReference type="EMBL" id="CALNXK010000234">
    <property type="protein sequence ID" value="CAH3178025.1"/>
    <property type="molecule type" value="Genomic_DNA"/>
</dbReference>
<dbReference type="Gene3D" id="3.50.50.60">
    <property type="entry name" value="FAD/NAD(P)-binding domain"/>
    <property type="match status" value="1"/>
</dbReference>
<feature type="compositionally biased region" description="Basic and acidic residues" evidence="3">
    <location>
        <begin position="1421"/>
        <end position="1437"/>
    </location>
</feature>
<accession>A0ABN8RF30</accession>
<dbReference type="InterPro" id="IPR057494">
    <property type="entry name" value="Rossman_Mical"/>
</dbReference>
<keyword evidence="7" id="KW-1185">Reference proteome</keyword>